<protein>
    <recommendedName>
        <fullName evidence="3">DUF3090 domain-containing protein</fullName>
    </recommendedName>
</protein>
<sequence>MPVELIDDEPLEQPVEPEFRAGAMRLSWDPRTAQVVVEAYPVVEDDGEEDPDDEDEPAEVLRVRMPVGSALAFAQRASDVVRSGRPICPLCDRPIDDDGHECLLSDDA</sequence>
<reference evidence="2" key="1">
    <citation type="journal article" date="2019" name="Int. J. Syst. Evol. Microbiol.">
        <title>The Global Catalogue of Microorganisms (GCM) 10K type strain sequencing project: providing services to taxonomists for standard genome sequencing and annotation.</title>
        <authorList>
            <consortium name="The Broad Institute Genomics Platform"/>
            <consortium name="The Broad Institute Genome Sequencing Center for Infectious Disease"/>
            <person name="Wu L."/>
            <person name="Ma J."/>
        </authorList>
    </citation>
    <scope>NUCLEOTIDE SEQUENCE [LARGE SCALE GENOMIC DNA]</scope>
    <source>
        <strain evidence="2">NBRC 108565</strain>
    </source>
</reference>
<dbReference type="EMBL" id="AP027729">
    <property type="protein sequence ID" value="BDZ43595.1"/>
    <property type="molecule type" value="Genomic_DNA"/>
</dbReference>
<organism evidence="1 2">
    <name type="scientific">Paraoerskovia sediminicola</name>
    <dbReference type="NCBI Taxonomy" id="1138587"/>
    <lineage>
        <taxon>Bacteria</taxon>
        <taxon>Bacillati</taxon>
        <taxon>Actinomycetota</taxon>
        <taxon>Actinomycetes</taxon>
        <taxon>Micrococcales</taxon>
        <taxon>Cellulomonadaceae</taxon>
        <taxon>Paraoerskovia</taxon>
    </lineage>
</organism>
<dbReference type="Pfam" id="PF11290">
    <property type="entry name" value="DUF3090"/>
    <property type="match status" value="1"/>
</dbReference>
<evidence type="ECO:0000313" key="1">
    <source>
        <dbReference type="EMBL" id="BDZ43595.1"/>
    </source>
</evidence>
<keyword evidence="2" id="KW-1185">Reference proteome</keyword>
<proteinExistence type="predicted"/>
<name>A0ABM8G608_9CELL</name>
<dbReference type="Proteomes" id="UP001321475">
    <property type="component" value="Chromosome"/>
</dbReference>
<gene>
    <name evidence="1" type="ORF">GCM10025865_28940</name>
</gene>
<evidence type="ECO:0000313" key="2">
    <source>
        <dbReference type="Proteomes" id="UP001321475"/>
    </source>
</evidence>
<dbReference type="NCBIfam" id="TIGR03847">
    <property type="entry name" value="conserved hypothetical protein"/>
    <property type="match status" value="1"/>
</dbReference>
<accession>A0ABM8G608</accession>
<dbReference type="InterPro" id="IPR021441">
    <property type="entry name" value="DUF3090"/>
</dbReference>
<dbReference type="SUPFAM" id="SSF75712">
    <property type="entry name" value="Rad50 coiled-coil Zn hook"/>
    <property type="match status" value="1"/>
</dbReference>
<evidence type="ECO:0008006" key="3">
    <source>
        <dbReference type="Google" id="ProtNLM"/>
    </source>
</evidence>